<proteinExistence type="predicted"/>
<feature type="transmembrane region" description="Helical" evidence="2">
    <location>
        <begin position="17"/>
        <end position="40"/>
    </location>
</feature>
<feature type="region of interest" description="Disordered" evidence="1">
    <location>
        <begin position="83"/>
        <end position="121"/>
    </location>
</feature>
<dbReference type="AlphaFoldDB" id="A0A2S4ATI6"/>
<dbReference type="Proteomes" id="UP000237068">
    <property type="component" value="Unassembled WGS sequence"/>
</dbReference>
<dbReference type="EMBL" id="PPXG01000001">
    <property type="protein sequence ID" value="POH84602.1"/>
    <property type="molecule type" value="Genomic_DNA"/>
</dbReference>
<dbReference type="RefSeq" id="WP_103454581.1">
    <property type="nucleotide sequence ID" value="NZ_JAMOHQ010000001.1"/>
</dbReference>
<dbReference type="InterPro" id="IPR025498">
    <property type="entry name" value="DUF4389"/>
</dbReference>
<gene>
    <name evidence="3" type="ORF">CXK91_01125</name>
</gene>
<keyword evidence="2" id="KW-1133">Transmembrane helix</keyword>
<dbReference type="OrthoDB" id="5766995at2"/>
<protein>
    <submittedName>
        <fullName evidence="3">DUF4389 domain-containing protein</fullName>
    </submittedName>
</protein>
<evidence type="ECO:0000256" key="1">
    <source>
        <dbReference type="SAM" id="MobiDB-lite"/>
    </source>
</evidence>
<dbReference type="Pfam" id="PF14333">
    <property type="entry name" value="DUF4389"/>
    <property type="match status" value="1"/>
</dbReference>
<name>A0A2S4ATI6_STUST</name>
<sequence length="121" mass="13542">MNQSNQATDRESLILRAVWMLIFFFVWQLAELALLVVVVLQLVTRLVKGHADSGMQGFGDSLSQYIAQIGRFATFNTERKPWPLSDWPTPRPADVELIKPVPPVSPAAPEEQKDPQQGPTT</sequence>
<keyword evidence="2" id="KW-0472">Membrane</keyword>
<reference evidence="3 4" key="1">
    <citation type="submission" date="2018-01" db="EMBL/GenBank/DDBJ databases">
        <title>Denitrification phenotypes of diverse strains of Pseudomonas stutzeri.</title>
        <authorList>
            <person name="Milligan D.A."/>
            <person name="Bergaust L."/>
            <person name="Bakken L.R."/>
            <person name="Frostegard A."/>
        </authorList>
    </citation>
    <scope>NUCLEOTIDE SEQUENCE [LARGE SCALE GENOMIC DNA]</scope>
    <source>
        <strain evidence="3 4">24a13</strain>
    </source>
</reference>
<comment type="caution">
    <text evidence="3">The sequence shown here is derived from an EMBL/GenBank/DDBJ whole genome shotgun (WGS) entry which is preliminary data.</text>
</comment>
<evidence type="ECO:0000313" key="3">
    <source>
        <dbReference type="EMBL" id="POH84602.1"/>
    </source>
</evidence>
<accession>A0A2S4ATI6</accession>
<evidence type="ECO:0000256" key="2">
    <source>
        <dbReference type="SAM" id="Phobius"/>
    </source>
</evidence>
<keyword evidence="2" id="KW-0812">Transmembrane</keyword>
<evidence type="ECO:0000313" key="4">
    <source>
        <dbReference type="Proteomes" id="UP000237068"/>
    </source>
</evidence>
<organism evidence="3 4">
    <name type="scientific">Stutzerimonas stutzeri</name>
    <name type="common">Pseudomonas stutzeri</name>
    <dbReference type="NCBI Taxonomy" id="316"/>
    <lineage>
        <taxon>Bacteria</taxon>
        <taxon>Pseudomonadati</taxon>
        <taxon>Pseudomonadota</taxon>
        <taxon>Gammaproteobacteria</taxon>
        <taxon>Pseudomonadales</taxon>
        <taxon>Pseudomonadaceae</taxon>
        <taxon>Stutzerimonas</taxon>
    </lineage>
</organism>